<sequence length="189" mass="21531">MRDPEIRKVLRNSILKDYLSDPNSKVVEELRLNPASAQIDIAVLNGSIHAFEIKSASDTLNRLPSQLEAYSKVCDYISIVTEVKYVKKIMAMVPDWIGVTQCDDTGCQIMRKPQRNSLIQGFYLAQLLRIDEIKQLLVANGVVFNHGRRKWYLSELLANSLAVQDLSNQVRLTMKSREGWKEDSLNLAH</sequence>
<proteinExistence type="predicted"/>
<dbReference type="EMBL" id="BNAG01000001">
    <property type="protein sequence ID" value="GHE52230.1"/>
    <property type="molecule type" value="Genomic_DNA"/>
</dbReference>
<name>A0ABQ3I2R5_9BACT</name>
<gene>
    <name evidence="1" type="ORF">GCM10011340_03080</name>
</gene>
<evidence type="ECO:0000313" key="2">
    <source>
        <dbReference type="Proteomes" id="UP000658258"/>
    </source>
</evidence>
<dbReference type="RefSeq" id="WP_189628426.1">
    <property type="nucleotide sequence ID" value="NZ_BNAG01000001.1"/>
</dbReference>
<keyword evidence="2" id="KW-1185">Reference proteome</keyword>
<dbReference type="Proteomes" id="UP000658258">
    <property type="component" value="Unassembled WGS sequence"/>
</dbReference>
<protein>
    <recommendedName>
        <fullName evidence="3">Sce7726 family protein</fullName>
    </recommendedName>
</protein>
<dbReference type="InterPro" id="IPR047729">
    <property type="entry name" value="Sce7726-like"/>
</dbReference>
<evidence type="ECO:0000313" key="1">
    <source>
        <dbReference type="EMBL" id="GHE52230.1"/>
    </source>
</evidence>
<accession>A0ABQ3I2R5</accession>
<organism evidence="1 2">
    <name type="scientific">Roseivirga thermotolerans</name>
    <dbReference type="NCBI Taxonomy" id="1758176"/>
    <lineage>
        <taxon>Bacteria</taxon>
        <taxon>Pseudomonadati</taxon>
        <taxon>Bacteroidota</taxon>
        <taxon>Cytophagia</taxon>
        <taxon>Cytophagales</taxon>
        <taxon>Roseivirgaceae</taxon>
        <taxon>Roseivirga</taxon>
    </lineage>
</organism>
<dbReference type="NCBIfam" id="NF033832">
    <property type="entry name" value="sce7726_fam"/>
    <property type="match status" value="1"/>
</dbReference>
<evidence type="ECO:0008006" key="3">
    <source>
        <dbReference type="Google" id="ProtNLM"/>
    </source>
</evidence>
<reference evidence="2" key="1">
    <citation type="journal article" date="2019" name="Int. J. Syst. Evol. Microbiol.">
        <title>The Global Catalogue of Microorganisms (GCM) 10K type strain sequencing project: providing services to taxonomists for standard genome sequencing and annotation.</title>
        <authorList>
            <consortium name="The Broad Institute Genomics Platform"/>
            <consortium name="The Broad Institute Genome Sequencing Center for Infectious Disease"/>
            <person name="Wu L."/>
            <person name="Ma J."/>
        </authorList>
    </citation>
    <scope>NUCLEOTIDE SEQUENCE [LARGE SCALE GENOMIC DNA]</scope>
    <source>
        <strain evidence="2">CGMCC 1.15111</strain>
    </source>
</reference>
<comment type="caution">
    <text evidence="1">The sequence shown here is derived from an EMBL/GenBank/DDBJ whole genome shotgun (WGS) entry which is preliminary data.</text>
</comment>